<dbReference type="Proteomes" id="UP001501391">
    <property type="component" value="Unassembled WGS sequence"/>
</dbReference>
<proteinExistence type="predicted"/>
<gene>
    <name evidence="1" type="ORF">GCM10009787_11500</name>
</gene>
<reference evidence="2" key="1">
    <citation type="journal article" date="2019" name="Int. J. Syst. Evol. Microbiol.">
        <title>The Global Catalogue of Microorganisms (GCM) 10K type strain sequencing project: providing services to taxonomists for standard genome sequencing and annotation.</title>
        <authorList>
            <consortium name="The Broad Institute Genomics Platform"/>
            <consortium name="The Broad Institute Genome Sequencing Center for Infectious Disease"/>
            <person name="Wu L."/>
            <person name="Ma J."/>
        </authorList>
    </citation>
    <scope>NUCLEOTIDE SEQUENCE [LARGE SCALE GENOMIC DNA]</scope>
    <source>
        <strain evidence="2">JCM 14924</strain>
    </source>
</reference>
<evidence type="ECO:0008006" key="3">
    <source>
        <dbReference type="Google" id="ProtNLM"/>
    </source>
</evidence>
<evidence type="ECO:0000313" key="1">
    <source>
        <dbReference type="EMBL" id="GAA2192725.1"/>
    </source>
</evidence>
<sequence length="478" mass="52396">MTTVIPELPALSLSPDELGLLTALRTDLLSHRFRLELLDAYFNGEQIVRDLGISIPPQLKTLHTVIGWPRIGVEALEQRLDLEAFRWADGSDATNLEEIAESNDLYDEASLAHLDALTYGREYVAVGSGEDGDPPLITFESPLDMTMFWDARLRLATAALRESVEDGLRIVTLYLPDQTVYAAEADGGWEVFDRDVHNLGVVPVLRMANRQRTADRVGKSEITPEVMSITDAACRRLMGIEVGAEFFQAPQRYILGASEQAFQDAEGNAKGAWETYIGRVLALERDEDGNVPAVGQFAAHDPSGQTKIIDLYARIMATQLGLPPHMLGYTSDNPASADAIRSSEAMLVKKAERRIRRFSATHRDAMRLALWFRDGEPPPKERRIECVWRNPATPTIAAQTDAAVKMVQAGILPADGDVVLEMAGLSEDQRRRVAAERRRSAGAAAGGQLMERLAALNGEQELPLTAEVTGGDGGLGQR</sequence>
<dbReference type="EMBL" id="BAAAOQ010000003">
    <property type="protein sequence ID" value="GAA2192725.1"/>
    <property type="molecule type" value="Genomic_DNA"/>
</dbReference>
<keyword evidence="2" id="KW-1185">Reference proteome</keyword>
<organism evidence="1 2">
    <name type="scientific">Streptomyces bangladeshensis</name>
    <dbReference type="NCBI Taxonomy" id="295352"/>
    <lineage>
        <taxon>Bacteria</taxon>
        <taxon>Bacillati</taxon>
        <taxon>Actinomycetota</taxon>
        <taxon>Actinomycetes</taxon>
        <taxon>Kitasatosporales</taxon>
        <taxon>Streptomycetaceae</taxon>
        <taxon>Streptomyces</taxon>
    </lineage>
</organism>
<dbReference type="RefSeq" id="WP_346162172.1">
    <property type="nucleotide sequence ID" value="NZ_BAAAOQ010000003.1"/>
</dbReference>
<protein>
    <recommendedName>
        <fullName evidence="3">Phage portal protein</fullName>
    </recommendedName>
</protein>
<dbReference type="Pfam" id="PF05133">
    <property type="entry name" value="SPP1_portal"/>
    <property type="match status" value="1"/>
</dbReference>
<accession>A0ABP5N422</accession>
<name>A0ABP5N422_9ACTN</name>
<evidence type="ECO:0000313" key="2">
    <source>
        <dbReference type="Proteomes" id="UP001501391"/>
    </source>
</evidence>
<dbReference type="InterPro" id="IPR021145">
    <property type="entry name" value="Portal_protein_SPP1_Gp6-like"/>
</dbReference>
<comment type="caution">
    <text evidence="1">The sequence shown here is derived from an EMBL/GenBank/DDBJ whole genome shotgun (WGS) entry which is preliminary data.</text>
</comment>